<evidence type="ECO:0000256" key="1">
    <source>
        <dbReference type="SAM" id="MobiDB-lite"/>
    </source>
</evidence>
<dbReference type="Proteomes" id="UP000828390">
    <property type="component" value="Unassembled WGS sequence"/>
</dbReference>
<feature type="non-terminal residue" evidence="2">
    <location>
        <position position="55"/>
    </location>
</feature>
<comment type="caution">
    <text evidence="2">The sequence shown here is derived from an EMBL/GenBank/DDBJ whole genome shotgun (WGS) entry which is preliminary data.</text>
</comment>
<proteinExistence type="predicted"/>
<dbReference type="EMBL" id="JAIWYP010000012">
    <property type="protein sequence ID" value="KAH3723961.1"/>
    <property type="molecule type" value="Genomic_DNA"/>
</dbReference>
<protein>
    <submittedName>
        <fullName evidence="2">Uncharacterized protein</fullName>
    </submittedName>
</protein>
<name>A0A9D4CFY9_DREPO</name>
<gene>
    <name evidence="2" type="ORF">DPMN_049759</name>
</gene>
<dbReference type="AlphaFoldDB" id="A0A9D4CFY9"/>
<keyword evidence="3" id="KW-1185">Reference proteome</keyword>
<feature type="region of interest" description="Disordered" evidence="1">
    <location>
        <begin position="23"/>
        <end position="55"/>
    </location>
</feature>
<evidence type="ECO:0000313" key="2">
    <source>
        <dbReference type="EMBL" id="KAH3723961.1"/>
    </source>
</evidence>
<sequence length="55" mass="6143">GPFDDDDDDERHDIQSLTLNGCQTIRPDTLSPHAENTDPPTDPPRPIFIIAPDPY</sequence>
<evidence type="ECO:0000313" key="3">
    <source>
        <dbReference type="Proteomes" id="UP000828390"/>
    </source>
</evidence>
<reference evidence="2" key="2">
    <citation type="submission" date="2020-11" db="EMBL/GenBank/DDBJ databases">
        <authorList>
            <person name="McCartney M.A."/>
            <person name="Auch B."/>
            <person name="Kono T."/>
            <person name="Mallez S."/>
            <person name="Becker A."/>
            <person name="Gohl D.M."/>
            <person name="Silverstein K.A.T."/>
            <person name="Koren S."/>
            <person name="Bechman K.B."/>
            <person name="Herman A."/>
            <person name="Abrahante J.E."/>
            <person name="Garbe J."/>
        </authorList>
    </citation>
    <scope>NUCLEOTIDE SEQUENCE</scope>
    <source>
        <strain evidence="2">Duluth1</strain>
        <tissue evidence="2">Whole animal</tissue>
    </source>
</reference>
<organism evidence="2 3">
    <name type="scientific">Dreissena polymorpha</name>
    <name type="common">Zebra mussel</name>
    <name type="synonym">Mytilus polymorpha</name>
    <dbReference type="NCBI Taxonomy" id="45954"/>
    <lineage>
        <taxon>Eukaryota</taxon>
        <taxon>Metazoa</taxon>
        <taxon>Spiralia</taxon>
        <taxon>Lophotrochozoa</taxon>
        <taxon>Mollusca</taxon>
        <taxon>Bivalvia</taxon>
        <taxon>Autobranchia</taxon>
        <taxon>Heteroconchia</taxon>
        <taxon>Euheterodonta</taxon>
        <taxon>Imparidentia</taxon>
        <taxon>Neoheterodontei</taxon>
        <taxon>Myida</taxon>
        <taxon>Dreissenoidea</taxon>
        <taxon>Dreissenidae</taxon>
        <taxon>Dreissena</taxon>
    </lineage>
</organism>
<reference evidence="2" key="1">
    <citation type="journal article" date="2019" name="bioRxiv">
        <title>The Genome of the Zebra Mussel, Dreissena polymorpha: A Resource for Invasive Species Research.</title>
        <authorList>
            <person name="McCartney M.A."/>
            <person name="Auch B."/>
            <person name="Kono T."/>
            <person name="Mallez S."/>
            <person name="Zhang Y."/>
            <person name="Obille A."/>
            <person name="Becker A."/>
            <person name="Abrahante J.E."/>
            <person name="Garbe J."/>
            <person name="Badalamenti J.P."/>
            <person name="Herman A."/>
            <person name="Mangelson H."/>
            <person name="Liachko I."/>
            <person name="Sullivan S."/>
            <person name="Sone E.D."/>
            <person name="Koren S."/>
            <person name="Silverstein K.A.T."/>
            <person name="Beckman K.B."/>
            <person name="Gohl D.M."/>
        </authorList>
    </citation>
    <scope>NUCLEOTIDE SEQUENCE</scope>
    <source>
        <strain evidence="2">Duluth1</strain>
        <tissue evidence="2">Whole animal</tissue>
    </source>
</reference>
<accession>A0A9D4CFY9</accession>